<organism evidence="5 6">
    <name type="scientific">Allomyces macrogynus (strain ATCC 38327)</name>
    <name type="common">Allomyces javanicus var. macrogynus</name>
    <dbReference type="NCBI Taxonomy" id="578462"/>
    <lineage>
        <taxon>Eukaryota</taxon>
        <taxon>Fungi</taxon>
        <taxon>Fungi incertae sedis</taxon>
        <taxon>Blastocladiomycota</taxon>
        <taxon>Blastocladiomycetes</taxon>
        <taxon>Blastocladiales</taxon>
        <taxon>Blastocladiaceae</taxon>
        <taxon>Allomyces</taxon>
    </lineage>
</organism>
<feature type="region of interest" description="Disordered" evidence="2">
    <location>
        <begin position="133"/>
        <end position="190"/>
    </location>
</feature>
<dbReference type="OrthoDB" id="2260257at2759"/>
<reference evidence="6" key="2">
    <citation type="submission" date="2009-11" db="EMBL/GenBank/DDBJ databases">
        <title>The Genome Sequence of Allomyces macrogynus strain ATCC 38327.</title>
        <authorList>
            <consortium name="The Broad Institute Genome Sequencing Platform"/>
            <person name="Russ C."/>
            <person name="Cuomo C."/>
            <person name="Shea T."/>
            <person name="Young S.K."/>
            <person name="Zeng Q."/>
            <person name="Koehrsen M."/>
            <person name="Haas B."/>
            <person name="Borodovsky M."/>
            <person name="Guigo R."/>
            <person name="Alvarado L."/>
            <person name="Berlin A."/>
            <person name="Borenstein D."/>
            <person name="Chen Z."/>
            <person name="Engels R."/>
            <person name="Freedman E."/>
            <person name="Gellesch M."/>
            <person name="Goldberg J."/>
            <person name="Griggs A."/>
            <person name="Gujja S."/>
            <person name="Heiman D."/>
            <person name="Hepburn T."/>
            <person name="Howarth C."/>
            <person name="Jen D."/>
            <person name="Larson L."/>
            <person name="Lewis B."/>
            <person name="Mehta T."/>
            <person name="Park D."/>
            <person name="Pearson M."/>
            <person name="Roberts A."/>
            <person name="Saif S."/>
            <person name="Shenoy N."/>
            <person name="Sisk P."/>
            <person name="Stolte C."/>
            <person name="Sykes S."/>
            <person name="Walk T."/>
            <person name="White J."/>
            <person name="Yandava C."/>
            <person name="Burger G."/>
            <person name="Gray M.W."/>
            <person name="Holland P.W.H."/>
            <person name="King N."/>
            <person name="Lang F.B.F."/>
            <person name="Roger A.J."/>
            <person name="Ruiz-Trillo I."/>
            <person name="Lander E."/>
            <person name="Nusbaum C."/>
        </authorList>
    </citation>
    <scope>NUCLEOTIDE SEQUENCE [LARGE SCALE GENOMIC DNA]</scope>
    <source>
        <strain evidence="6">ATCC 38327</strain>
    </source>
</reference>
<dbReference type="Pfam" id="PF10342">
    <property type="entry name" value="Kre9_KNH"/>
    <property type="match status" value="1"/>
</dbReference>
<feature type="chain" id="PRO_5005547970" description="Yeast cell wall synthesis Kre9/Knh1-like N-terminal domain-containing protein" evidence="3">
    <location>
        <begin position="24"/>
        <end position="220"/>
    </location>
</feature>
<dbReference type="EMBL" id="GG745347">
    <property type="protein sequence ID" value="KNE65501.1"/>
    <property type="molecule type" value="Genomic_DNA"/>
</dbReference>
<gene>
    <name evidence="5" type="ORF">AMAG_19478</name>
</gene>
<dbReference type="InterPro" id="IPR018466">
    <property type="entry name" value="Kre9/Knh1-like_N"/>
</dbReference>
<feature type="signal peptide" evidence="3">
    <location>
        <begin position="1"/>
        <end position="23"/>
    </location>
</feature>
<dbReference type="OMA" id="PAIITWI"/>
<protein>
    <recommendedName>
        <fullName evidence="4">Yeast cell wall synthesis Kre9/Knh1-like N-terminal domain-containing protein</fullName>
    </recommendedName>
</protein>
<dbReference type="AlphaFoldDB" id="A0A0L0SSN3"/>
<dbReference type="InterPro" id="IPR052982">
    <property type="entry name" value="SRP1/TIP1-like"/>
</dbReference>
<evidence type="ECO:0000256" key="3">
    <source>
        <dbReference type="SAM" id="SignalP"/>
    </source>
</evidence>
<keyword evidence="6" id="KW-1185">Reference proteome</keyword>
<dbReference type="Proteomes" id="UP000054350">
    <property type="component" value="Unassembled WGS sequence"/>
</dbReference>
<dbReference type="VEuPathDB" id="FungiDB:AMAG_19478"/>
<sequence>MHSLASPLLTLVVIAALALVAHAAQVTVNTPTGTWSAGSTVTITWAYDPSAQGVQSGIGATLTLMKVNGSPDNMTPITDIGIVQGPEGSFKWTVPTNLVAGTDYAVKFAWDGQPQDTFKYSGAFPISSSITAPISSSTTSSATTTSTSSSSSTTTTSSSTTTSSATKTTATTTSTTATATSSTSSPPALFTTTAGAQPKMAANAQAAVAAIAAVVAAAAF</sequence>
<dbReference type="PANTHER" id="PTHR40633:SF1">
    <property type="entry name" value="GPI ANCHORED SERINE-THREONINE RICH PROTEIN (AFU_ORTHOLOGUE AFUA_1G03630)"/>
    <property type="match status" value="1"/>
</dbReference>
<evidence type="ECO:0000259" key="4">
    <source>
        <dbReference type="Pfam" id="PF10342"/>
    </source>
</evidence>
<feature type="domain" description="Yeast cell wall synthesis Kre9/Knh1-like N-terminal" evidence="4">
    <location>
        <begin position="34"/>
        <end position="126"/>
    </location>
</feature>
<evidence type="ECO:0000256" key="2">
    <source>
        <dbReference type="SAM" id="MobiDB-lite"/>
    </source>
</evidence>
<accession>A0A0L0SSN3</accession>
<evidence type="ECO:0000256" key="1">
    <source>
        <dbReference type="ARBA" id="ARBA00022729"/>
    </source>
</evidence>
<evidence type="ECO:0000313" key="6">
    <source>
        <dbReference type="Proteomes" id="UP000054350"/>
    </source>
</evidence>
<reference evidence="5 6" key="1">
    <citation type="submission" date="2009-11" db="EMBL/GenBank/DDBJ databases">
        <title>Annotation of Allomyces macrogynus ATCC 38327.</title>
        <authorList>
            <consortium name="The Broad Institute Genome Sequencing Platform"/>
            <person name="Russ C."/>
            <person name="Cuomo C."/>
            <person name="Burger G."/>
            <person name="Gray M.W."/>
            <person name="Holland P.W.H."/>
            <person name="King N."/>
            <person name="Lang F.B.F."/>
            <person name="Roger A.J."/>
            <person name="Ruiz-Trillo I."/>
            <person name="Young S.K."/>
            <person name="Zeng Q."/>
            <person name="Gargeya S."/>
            <person name="Fitzgerald M."/>
            <person name="Haas B."/>
            <person name="Abouelleil A."/>
            <person name="Alvarado L."/>
            <person name="Arachchi H.M."/>
            <person name="Berlin A."/>
            <person name="Chapman S.B."/>
            <person name="Gearin G."/>
            <person name="Goldberg J."/>
            <person name="Griggs A."/>
            <person name="Gujja S."/>
            <person name="Hansen M."/>
            <person name="Heiman D."/>
            <person name="Howarth C."/>
            <person name="Larimer J."/>
            <person name="Lui A."/>
            <person name="MacDonald P.J.P."/>
            <person name="McCowen C."/>
            <person name="Montmayeur A."/>
            <person name="Murphy C."/>
            <person name="Neiman D."/>
            <person name="Pearson M."/>
            <person name="Priest M."/>
            <person name="Roberts A."/>
            <person name="Saif S."/>
            <person name="Shea T."/>
            <person name="Sisk P."/>
            <person name="Stolte C."/>
            <person name="Sykes S."/>
            <person name="Wortman J."/>
            <person name="Nusbaum C."/>
            <person name="Birren B."/>
        </authorList>
    </citation>
    <scope>NUCLEOTIDE SEQUENCE [LARGE SCALE GENOMIC DNA]</scope>
    <source>
        <strain evidence="5 6">ATCC 38327</strain>
    </source>
</reference>
<keyword evidence="1 3" id="KW-0732">Signal</keyword>
<evidence type="ECO:0000313" key="5">
    <source>
        <dbReference type="EMBL" id="KNE65501.1"/>
    </source>
</evidence>
<name>A0A0L0SSN3_ALLM3</name>
<proteinExistence type="predicted"/>
<dbReference type="PANTHER" id="PTHR40633">
    <property type="entry name" value="MATRIX PROTEIN, PUTATIVE (AFU_ORTHOLOGUE AFUA_8G05410)-RELATED"/>
    <property type="match status" value="1"/>
</dbReference>